<protein>
    <submittedName>
        <fullName evidence="2">Uncharacterized protein</fullName>
    </submittedName>
</protein>
<proteinExistence type="predicted"/>
<dbReference type="AlphaFoldDB" id="A0A8T0GYG6"/>
<evidence type="ECO:0000313" key="3">
    <source>
        <dbReference type="Proteomes" id="UP000822688"/>
    </source>
</evidence>
<reference evidence="2" key="1">
    <citation type="submission" date="2020-06" db="EMBL/GenBank/DDBJ databases">
        <title>WGS assembly of Ceratodon purpureus strain R40.</title>
        <authorList>
            <person name="Carey S.B."/>
            <person name="Jenkins J."/>
            <person name="Shu S."/>
            <person name="Lovell J.T."/>
            <person name="Sreedasyam A."/>
            <person name="Maumus F."/>
            <person name="Tiley G.P."/>
            <person name="Fernandez-Pozo N."/>
            <person name="Barry K."/>
            <person name="Chen C."/>
            <person name="Wang M."/>
            <person name="Lipzen A."/>
            <person name="Daum C."/>
            <person name="Saski C.A."/>
            <person name="Payton A.C."/>
            <person name="Mcbreen J.C."/>
            <person name="Conrad R.E."/>
            <person name="Kollar L.M."/>
            <person name="Olsson S."/>
            <person name="Huttunen S."/>
            <person name="Landis J.B."/>
            <person name="Wickett N.J."/>
            <person name="Johnson M.G."/>
            <person name="Rensing S.A."/>
            <person name="Grimwood J."/>
            <person name="Schmutz J."/>
            <person name="Mcdaniel S.F."/>
        </authorList>
    </citation>
    <scope>NUCLEOTIDE SEQUENCE</scope>
    <source>
        <strain evidence="2">R40</strain>
    </source>
</reference>
<sequence length="156" mass="17230">MLEEGRSGARRGIRRTIRSFNWVNRRWTTSVSCGCTWKGAVAAMTTVEAQQQRLTVQRLKSMMAAERQRSEENGPSTGDTFMPPPSYDDVKVNGASQHASADGGPKPAKSLYFLAEVMHPFKAEDAGELILSDGDYVVVCQVQLFPTLLGSTRIYL</sequence>
<feature type="region of interest" description="Disordered" evidence="1">
    <location>
        <begin position="59"/>
        <end position="104"/>
    </location>
</feature>
<keyword evidence="3" id="KW-1185">Reference proteome</keyword>
<comment type="caution">
    <text evidence="2">The sequence shown here is derived from an EMBL/GenBank/DDBJ whole genome shotgun (WGS) entry which is preliminary data.</text>
</comment>
<dbReference type="Proteomes" id="UP000822688">
    <property type="component" value="Chromosome 9"/>
</dbReference>
<organism evidence="2 3">
    <name type="scientific">Ceratodon purpureus</name>
    <name type="common">Fire moss</name>
    <name type="synonym">Dicranum purpureum</name>
    <dbReference type="NCBI Taxonomy" id="3225"/>
    <lineage>
        <taxon>Eukaryota</taxon>
        <taxon>Viridiplantae</taxon>
        <taxon>Streptophyta</taxon>
        <taxon>Embryophyta</taxon>
        <taxon>Bryophyta</taxon>
        <taxon>Bryophytina</taxon>
        <taxon>Bryopsida</taxon>
        <taxon>Dicranidae</taxon>
        <taxon>Pseudoditrichales</taxon>
        <taxon>Ditrichaceae</taxon>
        <taxon>Ceratodon</taxon>
    </lineage>
</organism>
<gene>
    <name evidence="2" type="ORF">KC19_9G104800</name>
</gene>
<dbReference type="EMBL" id="CM026430">
    <property type="protein sequence ID" value="KAG0561942.1"/>
    <property type="molecule type" value="Genomic_DNA"/>
</dbReference>
<accession>A0A8T0GYG6</accession>
<evidence type="ECO:0000313" key="2">
    <source>
        <dbReference type="EMBL" id="KAG0561942.1"/>
    </source>
</evidence>
<name>A0A8T0GYG6_CERPU</name>
<evidence type="ECO:0000256" key="1">
    <source>
        <dbReference type="SAM" id="MobiDB-lite"/>
    </source>
</evidence>